<evidence type="ECO:0000256" key="1">
    <source>
        <dbReference type="SAM" id="MobiDB-lite"/>
    </source>
</evidence>
<feature type="region of interest" description="Disordered" evidence="1">
    <location>
        <begin position="37"/>
        <end position="59"/>
    </location>
</feature>
<accession>A0A2G9YVC6</accession>
<dbReference type="Proteomes" id="UP000229976">
    <property type="component" value="Unassembled WGS sequence"/>
</dbReference>
<organism evidence="2 3">
    <name type="scientific">Candidatus Nealsonbacteria bacterium CG23_combo_of_CG06-09_8_20_14_all_39_17</name>
    <dbReference type="NCBI Taxonomy" id="1974722"/>
    <lineage>
        <taxon>Bacteria</taxon>
        <taxon>Candidatus Nealsoniibacteriota</taxon>
    </lineage>
</organism>
<dbReference type="AlphaFoldDB" id="A0A2G9YVC6"/>
<reference evidence="2 3" key="1">
    <citation type="submission" date="2017-09" db="EMBL/GenBank/DDBJ databases">
        <title>Depth-based differentiation of microbial function through sediment-hosted aquifers and enrichment of novel symbionts in the deep terrestrial subsurface.</title>
        <authorList>
            <person name="Probst A.J."/>
            <person name="Ladd B."/>
            <person name="Jarett J.K."/>
            <person name="Geller-Mcgrath D.E."/>
            <person name="Sieber C.M."/>
            <person name="Emerson J.B."/>
            <person name="Anantharaman K."/>
            <person name="Thomas B.C."/>
            <person name="Malmstrom R."/>
            <person name="Stieglmeier M."/>
            <person name="Klingl A."/>
            <person name="Woyke T."/>
            <person name="Ryan C.M."/>
            <person name="Banfield J.F."/>
        </authorList>
    </citation>
    <scope>NUCLEOTIDE SEQUENCE [LARGE SCALE GENOMIC DNA]</scope>
    <source>
        <strain evidence="2">CG23_combo_of_CG06-09_8_20_14_all_39_17</strain>
    </source>
</reference>
<evidence type="ECO:0000313" key="3">
    <source>
        <dbReference type="Proteomes" id="UP000229976"/>
    </source>
</evidence>
<comment type="caution">
    <text evidence="2">The sequence shown here is derived from an EMBL/GenBank/DDBJ whole genome shotgun (WGS) entry which is preliminary data.</text>
</comment>
<name>A0A2G9YVC6_9BACT</name>
<dbReference type="EMBL" id="PCRO01000002">
    <property type="protein sequence ID" value="PIP23157.1"/>
    <property type="molecule type" value="Genomic_DNA"/>
</dbReference>
<protein>
    <submittedName>
        <fullName evidence="2">Uncharacterized protein</fullName>
    </submittedName>
</protein>
<sequence length="59" mass="6505">MALLLLILAIVILASYLVWKIPKSMKGCKCLVEKPKETQLAETPKTPAEPANAQNEQVK</sequence>
<proteinExistence type="predicted"/>
<gene>
    <name evidence="2" type="ORF">COX37_00090</name>
</gene>
<evidence type="ECO:0000313" key="2">
    <source>
        <dbReference type="EMBL" id="PIP23157.1"/>
    </source>
</evidence>